<dbReference type="EMBL" id="CP094528">
    <property type="protein sequence ID" value="UOE44828.1"/>
    <property type="molecule type" value="Genomic_DNA"/>
</dbReference>
<proteinExistence type="predicted"/>
<keyword evidence="2" id="KW-1133">Transmembrane helix</keyword>
<feature type="region of interest" description="Disordered" evidence="1">
    <location>
        <begin position="163"/>
        <end position="185"/>
    </location>
</feature>
<evidence type="ECO:0000313" key="3">
    <source>
        <dbReference type="EMBL" id="UOE44828.1"/>
    </source>
</evidence>
<dbReference type="RefSeq" id="WP_243556936.1">
    <property type="nucleotide sequence ID" value="NZ_CP094528.1"/>
</dbReference>
<evidence type="ECO:0008006" key="5">
    <source>
        <dbReference type="Google" id="ProtNLM"/>
    </source>
</evidence>
<keyword evidence="2" id="KW-0812">Transmembrane</keyword>
<dbReference type="Proteomes" id="UP000832097">
    <property type="component" value="Chromosome"/>
</dbReference>
<keyword evidence="2" id="KW-0472">Membrane</keyword>
<accession>A0ABY4C009</accession>
<gene>
    <name evidence="3" type="ORF">MTO99_03315</name>
</gene>
<reference evidence="3 4" key="1">
    <citation type="submission" date="2022-03" db="EMBL/GenBank/DDBJ databases">
        <title>Mucilaginibacter sp. isolated from the gut of Protaetia brevitarsis seulensis larvae.</title>
        <authorList>
            <person name="Won M."/>
            <person name="Kim S.-J."/>
            <person name="Kwon S.-W."/>
        </authorList>
    </citation>
    <scope>NUCLEOTIDE SEQUENCE [LARGE SCALE GENOMIC DNA]</scope>
    <source>
        <strain evidence="3 4">CFWR-12</strain>
    </source>
</reference>
<evidence type="ECO:0000313" key="4">
    <source>
        <dbReference type="Proteomes" id="UP000832097"/>
    </source>
</evidence>
<sequence length="185" mass="20604">MSTELVYIAAALLGAVVGGFITMGVSARSARRERRARYGEALLSALNAAHRTIVARLAHPAAGGGAHPAARDEALAIWIQTELAATMELPRGRRSMQQWGAQFYEWLSDTADDDLAWLDHRLDLGTYLVIAWIAGYAKGRDFALSADEVEGRFAPRFRQGDFAEAIARERPEQPDRRDRPDRRER</sequence>
<keyword evidence="4" id="KW-1185">Reference proteome</keyword>
<feature type="transmembrane region" description="Helical" evidence="2">
    <location>
        <begin position="6"/>
        <end position="27"/>
    </location>
</feature>
<evidence type="ECO:0000256" key="1">
    <source>
        <dbReference type="SAM" id="MobiDB-lite"/>
    </source>
</evidence>
<evidence type="ECO:0000256" key="2">
    <source>
        <dbReference type="SAM" id="Phobius"/>
    </source>
</evidence>
<protein>
    <recommendedName>
        <fullName evidence="5">DUF4760 domain-containing protein</fullName>
    </recommendedName>
</protein>
<name>A0ABY4C009_9MICO</name>
<organism evidence="3 4">
    <name type="scientific">Agromyces larvae</name>
    <dbReference type="NCBI Taxonomy" id="2929802"/>
    <lineage>
        <taxon>Bacteria</taxon>
        <taxon>Bacillati</taxon>
        <taxon>Actinomycetota</taxon>
        <taxon>Actinomycetes</taxon>
        <taxon>Micrococcales</taxon>
        <taxon>Microbacteriaceae</taxon>
        <taxon>Agromyces</taxon>
    </lineage>
</organism>